<dbReference type="Proteomes" id="UP001408356">
    <property type="component" value="Unassembled WGS sequence"/>
</dbReference>
<evidence type="ECO:0000256" key="1">
    <source>
        <dbReference type="SAM" id="MobiDB-lite"/>
    </source>
</evidence>
<protein>
    <submittedName>
        <fullName evidence="2">Uncharacterized protein</fullName>
    </submittedName>
</protein>
<feature type="compositionally biased region" description="Basic and acidic residues" evidence="1">
    <location>
        <begin position="244"/>
        <end position="254"/>
    </location>
</feature>
<reference evidence="2 3" key="1">
    <citation type="journal article" date="2024" name="J. Plant Pathol.">
        <title>Sequence and assembly of the genome of Seiridium unicorne, isolate CBS 538.82, causal agent of cypress canker disease.</title>
        <authorList>
            <person name="Scali E."/>
            <person name="Rocca G.D."/>
            <person name="Danti R."/>
            <person name="Garbelotto M."/>
            <person name="Barberini S."/>
            <person name="Baroncelli R."/>
            <person name="Emiliani G."/>
        </authorList>
    </citation>
    <scope>NUCLEOTIDE SEQUENCE [LARGE SCALE GENOMIC DNA]</scope>
    <source>
        <strain evidence="2 3">BM-138-508</strain>
    </source>
</reference>
<feature type="compositionally biased region" description="Polar residues" evidence="1">
    <location>
        <begin position="226"/>
        <end position="243"/>
    </location>
</feature>
<keyword evidence="3" id="KW-1185">Reference proteome</keyword>
<evidence type="ECO:0000313" key="2">
    <source>
        <dbReference type="EMBL" id="KAK9423861.1"/>
    </source>
</evidence>
<feature type="compositionally biased region" description="Polar residues" evidence="1">
    <location>
        <begin position="126"/>
        <end position="160"/>
    </location>
</feature>
<gene>
    <name evidence="2" type="ORF">SUNI508_03877</name>
</gene>
<dbReference type="EMBL" id="JARVKF010000057">
    <property type="protein sequence ID" value="KAK9423861.1"/>
    <property type="molecule type" value="Genomic_DNA"/>
</dbReference>
<comment type="caution">
    <text evidence="2">The sequence shown here is derived from an EMBL/GenBank/DDBJ whole genome shotgun (WGS) entry which is preliminary data.</text>
</comment>
<sequence>MASTLVQQSGLVSRKDRMFWSAESDCYLLAWLNLCVKKHKTHAFAETVINLLKEKFDMTVKKVQVHNKLIQRVRKNRNETKFLHDIMTKGTKCLSTLPKGYPERIADIETLFEPNFSEHLGRLSDPKSSGTGAISSLLAPTSPGTTGNGPNPSDDLQLQQPYDRRKRSRTVDPSNSSEPEIGSSHGLDGNRTQDIFESKVGSDGEINPTLQSSRKHQLRTRPKIVSKSSMDTRAISIASSNSDRNYREGPEKSPKPVILASPLTIPNESEQTQILATVKWYQDKIVAMDKEIEKIKHALTAPAGWTDISRLHYENTLMFAQMAVIQSHMEKVGKYNDDAFGPGDVEIKTRIKEICEETSQACLQMFSTADSAERPFRVRNEQFRDVFARALDPYTWGLLPVLSSSSPSILNISCLLGAIEVCVKVFEVSVFDSLAMVEPLLTGWRLQTLCEGGPDALRKFDLIGINHHIHSEEFASKVKTTAGLLSHGMATTLSSMNPESHSDQRSFPGAISSISSLNTFEIMFEKALRLKADLLLLDKEYAAVFVQPGYPFDAATMEVLGHTPDGIPHNSQLDNVPDPSDAHVAQAQEMVYLCVFPAVYSSPSRSRGEVSNWGTPGSLERCWRRFSGNGKFNRTDAKLVSRAIVILCRVAGGGV</sequence>
<proteinExistence type="predicted"/>
<feature type="region of interest" description="Disordered" evidence="1">
    <location>
        <begin position="119"/>
        <end position="256"/>
    </location>
</feature>
<evidence type="ECO:0000313" key="3">
    <source>
        <dbReference type="Proteomes" id="UP001408356"/>
    </source>
</evidence>
<name>A0ABR2VAR6_9PEZI</name>
<accession>A0ABR2VAR6</accession>
<feature type="compositionally biased region" description="Basic residues" evidence="1">
    <location>
        <begin position="213"/>
        <end position="224"/>
    </location>
</feature>
<organism evidence="2 3">
    <name type="scientific">Seiridium unicorne</name>
    <dbReference type="NCBI Taxonomy" id="138068"/>
    <lineage>
        <taxon>Eukaryota</taxon>
        <taxon>Fungi</taxon>
        <taxon>Dikarya</taxon>
        <taxon>Ascomycota</taxon>
        <taxon>Pezizomycotina</taxon>
        <taxon>Sordariomycetes</taxon>
        <taxon>Xylariomycetidae</taxon>
        <taxon>Amphisphaeriales</taxon>
        <taxon>Sporocadaceae</taxon>
        <taxon>Seiridium</taxon>
    </lineage>
</organism>